<reference evidence="1 2" key="1">
    <citation type="submission" date="2014-12" db="EMBL/GenBank/DDBJ databases">
        <title>Draft Genome Sequence of Pseudoalteromonas luteoviolacea HI1.</title>
        <authorList>
            <person name="Asahina A.Y."/>
            <person name="Hadfield M.G."/>
        </authorList>
    </citation>
    <scope>NUCLEOTIDE SEQUENCE [LARGE SCALE GENOMIC DNA]</scope>
    <source>
        <strain evidence="1 2">HI1</strain>
    </source>
</reference>
<protein>
    <submittedName>
        <fullName evidence="1">Uncharacterized protein</fullName>
    </submittedName>
</protein>
<evidence type="ECO:0000313" key="2">
    <source>
        <dbReference type="Proteomes" id="UP000031327"/>
    </source>
</evidence>
<name>A0A0C1Q9Z1_9GAMM</name>
<accession>A0A0C1Q9Z1</accession>
<organism evidence="1 2">
    <name type="scientific">Pseudoalteromonas luteoviolacea</name>
    <dbReference type="NCBI Taxonomy" id="43657"/>
    <lineage>
        <taxon>Bacteria</taxon>
        <taxon>Pseudomonadati</taxon>
        <taxon>Pseudomonadota</taxon>
        <taxon>Gammaproteobacteria</taxon>
        <taxon>Alteromonadales</taxon>
        <taxon>Pseudoalteromonadaceae</taxon>
        <taxon>Pseudoalteromonas</taxon>
    </lineage>
</organism>
<gene>
    <name evidence="1" type="ORF">JF50_18400</name>
</gene>
<evidence type="ECO:0000313" key="1">
    <source>
        <dbReference type="EMBL" id="KID56235.1"/>
    </source>
</evidence>
<dbReference type="EMBL" id="JWIC01000007">
    <property type="protein sequence ID" value="KID56235.1"/>
    <property type="molecule type" value="Genomic_DNA"/>
</dbReference>
<comment type="caution">
    <text evidence="1">The sequence shown here is derived from an EMBL/GenBank/DDBJ whole genome shotgun (WGS) entry which is preliminary data.</text>
</comment>
<dbReference type="Proteomes" id="UP000031327">
    <property type="component" value="Unassembled WGS sequence"/>
</dbReference>
<dbReference type="AlphaFoldDB" id="A0A0C1Q9Z1"/>
<sequence length="75" mass="8603">MHRHTYINTGKITHLPWLHSLYAKVLLTRAEHKCVLANMNDAIILASRQKGDFNLSGSFVIKNIKYFSSYIGKNI</sequence>
<proteinExistence type="predicted"/>